<dbReference type="AlphaFoldDB" id="A0A1R3IK17"/>
<protein>
    <submittedName>
        <fullName evidence="1">Uncharacterized protein</fullName>
    </submittedName>
</protein>
<name>A0A1R3IK17_9ROSI</name>
<accession>A0A1R3IK17</accession>
<comment type="caution">
    <text evidence="1">The sequence shown here is derived from an EMBL/GenBank/DDBJ whole genome shotgun (WGS) entry which is preliminary data.</text>
</comment>
<gene>
    <name evidence="1" type="ORF">COLO4_22765</name>
</gene>
<sequence>MGESSLVSWQRLPVMEGKFQLRSHRPISTPKINIRIILRIEEKGKTYVDLATGGIEVHVDGFGGVLEFEEEELGNDDMNTAAFDAWVHLRKRSFP</sequence>
<dbReference type="EMBL" id="AWUE01018058">
    <property type="protein sequence ID" value="OMO82924.1"/>
    <property type="molecule type" value="Genomic_DNA"/>
</dbReference>
<proteinExistence type="predicted"/>
<evidence type="ECO:0000313" key="2">
    <source>
        <dbReference type="Proteomes" id="UP000187203"/>
    </source>
</evidence>
<dbReference type="Proteomes" id="UP000187203">
    <property type="component" value="Unassembled WGS sequence"/>
</dbReference>
<reference evidence="2" key="1">
    <citation type="submission" date="2013-09" db="EMBL/GenBank/DDBJ databases">
        <title>Corchorus olitorius genome sequencing.</title>
        <authorList>
            <person name="Alam M."/>
            <person name="Haque M.S."/>
            <person name="Islam M.S."/>
            <person name="Emdad E.M."/>
            <person name="Islam M.M."/>
            <person name="Ahmed B."/>
            <person name="Halim A."/>
            <person name="Hossen Q.M.M."/>
            <person name="Hossain M.Z."/>
            <person name="Ahmed R."/>
            <person name="Khan M.M."/>
            <person name="Islam R."/>
            <person name="Rashid M.M."/>
            <person name="Khan S.A."/>
            <person name="Rahman M.S."/>
            <person name="Alam M."/>
            <person name="Yahiya A.S."/>
            <person name="Khan M.S."/>
            <person name="Azam M.S."/>
            <person name="Haque T."/>
            <person name="Lashkar M.Z.H."/>
            <person name="Akhand A.I."/>
            <person name="Morshed G."/>
            <person name="Roy S."/>
            <person name="Uddin K.S."/>
            <person name="Rabeya T."/>
            <person name="Hossain A.S."/>
            <person name="Chowdhury A."/>
            <person name="Snigdha A.R."/>
            <person name="Mortoza M.S."/>
            <person name="Matin S.A."/>
            <person name="Hoque S.M.E."/>
            <person name="Islam M.K."/>
            <person name="Roy D.K."/>
            <person name="Haider R."/>
            <person name="Moosa M.M."/>
            <person name="Elias S.M."/>
            <person name="Hasan A.M."/>
            <person name="Jahan S."/>
            <person name="Shafiuddin M."/>
            <person name="Mahmood N."/>
            <person name="Shommy N.S."/>
        </authorList>
    </citation>
    <scope>NUCLEOTIDE SEQUENCE [LARGE SCALE GENOMIC DNA]</scope>
    <source>
        <strain evidence="2">cv. O-4</strain>
    </source>
</reference>
<keyword evidence="2" id="KW-1185">Reference proteome</keyword>
<organism evidence="1 2">
    <name type="scientific">Corchorus olitorius</name>
    <dbReference type="NCBI Taxonomy" id="93759"/>
    <lineage>
        <taxon>Eukaryota</taxon>
        <taxon>Viridiplantae</taxon>
        <taxon>Streptophyta</taxon>
        <taxon>Embryophyta</taxon>
        <taxon>Tracheophyta</taxon>
        <taxon>Spermatophyta</taxon>
        <taxon>Magnoliopsida</taxon>
        <taxon>eudicotyledons</taxon>
        <taxon>Gunneridae</taxon>
        <taxon>Pentapetalae</taxon>
        <taxon>rosids</taxon>
        <taxon>malvids</taxon>
        <taxon>Malvales</taxon>
        <taxon>Malvaceae</taxon>
        <taxon>Grewioideae</taxon>
        <taxon>Apeibeae</taxon>
        <taxon>Corchorus</taxon>
    </lineage>
</organism>
<evidence type="ECO:0000313" key="1">
    <source>
        <dbReference type="EMBL" id="OMO82924.1"/>
    </source>
</evidence>